<dbReference type="CDD" id="cd03419">
    <property type="entry name" value="GRX_GRXh_1_2_like"/>
    <property type="match status" value="1"/>
</dbReference>
<evidence type="ECO:0000256" key="1">
    <source>
        <dbReference type="ARBA" id="ARBA00023157"/>
    </source>
</evidence>
<keyword evidence="2" id="KW-0676">Redox-active center</keyword>
<dbReference type="InterPro" id="IPR014025">
    <property type="entry name" value="Glutaredoxin_subgr"/>
</dbReference>
<dbReference type="PANTHER" id="PTHR45694:SF18">
    <property type="entry name" value="GLUTAREDOXIN-1-RELATED"/>
    <property type="match status" value="1"/>
</dbReference>
<accession>A0A6S9FTA2</accession>
<dbReference type="GO" id="GO:0015038">
    <property type="term" value="F:glutathione disulfide oxidoreductase activity"/>
    <property type="evidence" value="ECO:0007669"/>
    <property type="project" value="TreeGrafter"/>
</dbReference>
<dbReference type="GO" id="GO:0005737">
    <property type="term" value="C:cytoplasm"/>
    <property type="evidence" value="ECO:0007669"/>
    <property type="project" value="TreeGrafter"/>
</dbReference>
<reference evidence="4" key="1">
    <citation type="submission" date="2021-01" db="EMBL/GenBank/DDBJ databases">
        <authorList>
            <person name="Corre E."/>
            <person name="Pelletier E."/>
            <person name="Niang G."/>
            <person name="Scheremetjew M."/>
            <person name="Finn R."/>
            <person name="Kale V."/>
            <person name="Holt S."/>
            <person name="Cochrane G."/>
            <person name="Meng A."/>
            <person name="Brown T."/>
            <person name="Cohen L."/>
        </authorList>
    </citation>
    <scope>NUCLEOTIDE SEQUENCE</scope>
    <source>
        <strain evidence="4">CCMP3107</strain>
    </source>
</reference>
<sequence length="159" mass="17786">MKYVYVLYIVLTYLVGTVLSFTQSNVLSRTYVKAAPTRPNLGARGMMMADQAGIVTMYIKSTCPFCKEAKALLEGEYGLNLTVVDVLEGEEGEQKAKQRQMKQFSFRKTVPQIFFNSKHLGGNDDVQTLHREGALAALVAAMNAEGTPRLDEGWYHPHY</sequence>
<dbReference type="GO" id="GO:0034599">
    <property type="term" value="P:cellular response to oxidative stress"/>
    <property type="evidence" value="ECO:0007669"/>
    <property type="project" value="TreeGrafter"/>
</dbReference>
<dbReference type="SUPFAM" id="SSF52833">
    <property type="entry name" value="Thioredoxin-like"/>
    <property type="match status" value="1"/>
</dbReference>
<dbReference type="InterPro" id="IPR036249">
    <property type="entry name" value="Thioredoxin-like_sf"/>
</dbReference>
<organism evidence="4">
    <name type="scientific">Heterosigma akashiwo</name>
    <name type="common">Chromophytic alga</name>
    <name type="synonym">Heterosigma carterae</name>
    <dbReference type="NCBI Taxonomy" id="2829"/>
    <lineage>
        <taxon>Eukaryota</taxon>
        <taxon>Sar</taxon>
        <taxon>Stramenopiles</taxon>
        <taxon>Ochrophyta</taxon>
        <taxon>Raphidophyceae</taxon>
        <taxon>Chattonellales</taxon>
        <taxon>Chattonellaceae</taxon>
        <taxon>Heterosigma</taxon>
    </lineage>
</organism>
<name>A0A6S9FTA2_HETAK</name>
<dbReference type="PROSITE" id="PS00195">
    <property type="entry name" value="GLUTAREDOXIN_1"/>
    <property type="match status" value="1"/>
</dbReference>
<dbReference type="PANTHER" id="PTHR45694">
    <property type="entry name" value="GLUTAREDOXIN 2"/>
    <property type="match status" value="1"/>
</dbReference>
<dbReference type="InterPro" id="IPR011767">
    <property type="entry name" value="GLR_AS"/>
</dbReference>
<dbReference type="PRINTS" id="PR00160">
    <property type="entry name" value="GLUTAREDOXIN"/>
</dbReference>
<protein>
    <recommendedName>
        <fullName evidence="3">Glutaredoxin domain-containing protein</fullName>
    </recommendedName>
</protein>
<dbReference type="AlphaFoldDB" id="A0A6S9FTA2"/>
<evidence type="ECO:0000313" key="4">
    <source>
        <dbReference type="EMBL" id="CAE0627072.1"/>
    </source>
</evidence>
<gene>
    <name evidence="4" type="ORF">HAKA00212_LOCUS5749</name>
</gene>
<feature type="domain" description="Glutaredoxin" evidence="3">
    <location>
        <begin position="55"/>
        <end position="119"/>
    </location>
</feature>
<evidence type="ECO:0000259" key="3">
    <source>
        <dbReference type="Pfam" id="PF00462"/>
    </source>
</evidence>
<proteinExistence type="predicted"/>
<dbReference type="InterPro" id="IPR002109">
    <property type="entry name" value="Glutaredoxin"/>
</dbReference>
<keyword evidence="1" id="KW-1015">Disulfide bond</keyword>
<dbReference type="Pfam" id="PF00462">
    <property type="entry name" value="Glutaredoxin"/>
    <property type="match status" value="1"/>
</dbReference>
<dbReference type="PROSITE" id="PS51354">
    <property type="entry name" value="GLUTAREDOXIN_2"/>
    <property type="match status" value="1"/>
</dbReference>
<evidence type="ECO:0000256" key="2">
    <source>
        <dbReference type="ARBA" id="ARBA00023284"/>
    </source>
</evidence>
<dbReference type="Gene3D" id="3.40.30.10">
    <property type="entry name" value="Glutaredoxin"/>
    <property type="match status" value="1"/>
</dbReference>
<dbReference type="EMBL" id="HBIU01012695">
    <property type="protein sequence ID" value="CAE0627072.1"/>
    <property type="molecule type" value="Transcribed_RNA"/>
</dbReference>